<dbReference type="Proteomes" id="UP001165065">
    <property type="component" value="Unassembled WGS sequence"/>
</dbReference>
<dbReference type="AlphaFoldDB" id="A0A9W7L4X6"/>
<evidence type="ECO:0000256" key="1">
    <source>
        <dbReference type="SAM" id="Phobius"/>
    </source>
</evidence>
<feature type="chain" id="PRO_5040935055" evidence="2">
    <location>
        <begin position="16"/>
        <end position="112"/>
    </location>
</feature>
<sequence length="112" mass="12123">MKLLNFFTVISISTAFTPTPLISQSSTIPPSSSTSALFDAPEPKILISAPELPRQEDGKVHVPVIPAFAGFLAVAAAGIAKTRENRMNNQVKREENSAELLEAVKAYNNRNK</sequence>
<feature type="transmembrane region" description="Helical" evidence="1">
    <location>
        <begin position="60"/>
        <end position="80"/>
    </location>
</feature>
<organism evidence="3 4">
    <name type="scientific">Triparma columacea</name>
    <dbReference type="NCBI Taxonomy" id="722753"/>
    <lineage>
        <taxon>Eukaryota</taxon>
        <taxon>Sar</taxon>
        <taxon>Stramenopiles</taxon>
        <taxon>Ochrophyta</taxon>
        <taxon>Bolidophyceae</taxon>
        <taxon>Parmales</taxon>
        <taxon>Triparmaceae</taxon>
        <taxon>Triparma</taxon>
    </lineage>
</organism>
<feature type="signal peptide" evidence="2">
    <location>
        <begin position="1"/>
        <end position="15"/>
    </location>
</feature>
<dbReference type="EMBL" id="BRYA01000702">
    <property type="protein sequence ID" value="GMI30265.1"/>
    <property type="molecule type" value="Genomic_DNA"/>
</dbReference>
<reference evidence="4" key="1">
    <citation type="journal article" date="2023" name="Commun. Biol.">
        <title>Genome analysis of Parmales, the sister group of diatoms, reveals the evolutionary specialization of diatoms from phago-mixotrophs to photoautotrophs.</title>
        <authorList>
            <person name="Ban H."/>
            <person name="Sato S."/>
            <person name="Yoshikawa S."/>
            <person name="Yamada K."/>
            <person name="Nakamura Y."/>
            <person name="Ichinomiya M."/>
            <person name="Sato N."/>
            <person name="Blanc-Mathieu R."/>
            <person name="Endo H."/>
            <person name="Kuwata A."/>
            <person name="Ogata H."/>
        </authorList>
    </citation>
    <scope>NUCLEOTIDE SEQUENCE [LARGE SCALE GENOMIC DNA]</scope>
</reference>
<proteinExistence type="predicted"/>
<evidence type="ECO:0000313" key="4">
    <source>
        <dbReference type="Proteomes" id="UP001165065"/>
    </source>
</evidence>
<accession>A0A9W7L4X6</accession>
<evidence type="ECO:0000256" key="2">
    <source>
        <dbReference type="SAM" id="SignalP"/>
    </source>
</evidence>
<keyword evidence="1" id="KW-0472">Membrane</keyword>
<protein>
    <submittedName>
        <fullName evidence="3">Uncharacterized protein</fullName>
    </submittedName>
</protein>
<name>A0A9W7L4X6_9STRA</name>
<comment type="caution">
    <text evidence="3">The sequence shown here is derived from an EMBL/GenBank/DDBJ whole genome shotgun (WGS) entry which is preliminary data.</text>
</comment>
<dbReference type="OrthoDB" id="10401355at2759"/>
<keyword evidence="4" id="KW-1185">Reference proteome</keyword>
<keyword evidence="1" id="KW-1133">Transmembrane helix</keyword>
<keyword evidence="2" id="KW-0732">Signal</keyword>
<keyword evidence="1" id="KW-0812">Transmembrane</keyword>
<evidence type="ECO:0000313" key="3">
    <source>
        <dbReference type="EMBL" id="GMI30265.1"/>
    </source>
</evidence>
<gene>
    <name evidence="3" type="ORF">TrCOL_g5522</name>
</gene>